<organism evidence="1 2">
    <name type="scientific">Arachis hypogaea</name>
    <name type="common">Peanut</name>
    <dbReference type="NCBI Taxonomy" id="3818"/>
    <lineage>
        <taxon>Eukaryota</taxon>
        <taxon>Viridiplantae</taxon>
        <taxon>Streptophyta</taxon>
        <taxon>Embryophyta</taxon>
        <taxon>Tracheophyta</taxon>
        <taxon>Spermatophyta</taxon>
        <taxon>Magnoliopsida</taxon>
        <taxon>eudicotyledons</taxon>
        <taxon>Gunneridae</taxon>
        <taxon>Pentapetalae</taxon>
        <taxon>rosids</taxon>
        <taxon>fabids</taxon>
        <taxon>Fabales</taxon>
        <taxon>Fabaceae</taxon>
        <taxon>Papilionoideae</taxon>
        <taxon>50 kb inversion clade</taxon>
        <taxon>dalbergioids sensu lato</taxon>
        <taxon>Dalbergieae</taxon>
        <taxon>Pterocarpus clade</taxon>
        <taxon>Arachis</taxon>
    </lineage>
</organism>
<name>A0A445EM96_ARAHY</name>
<gene>
    <name evidence="1" type="ORF">Ahy_A01g001146</name>
</gene>
<evidence type="ECO:0000313" key="1">
    <source>
        <dbReference type="EMBL" id="RYR76570.1"/>
    </source>
</evidence>
<reference evidence="1 2" key="1">
    <citation type="submission" date="2019-01" db="EMBL/GenBank/DDBJ databases">
        <title>Sequencing of cultivated peanut Arachis hypogaea provides insights into genome evolution and oil improvement.</title>
        <authorList>
            <person name="Chen X."/>
        </authorList>
    </citation>
    <scope>NUCLEOTIDE SEQUENCE [LARGE SCALE GENOMIC DNA]</scope>
    <source>
        <strain evidence="2">cv. Fuhuasheng</strain>
        <tissue evidence="1">Leaves</tissue>
    </source>
</reference>
<sequence length="66" mass="7663">MVSSRKLMNSVFFVMLRSRSSCSPRTTRCMNTSALALAQRRSLIRIRKLWEISISGILTMRKCLRI</sequence>
<dbReference type="AlphaFoldDB" id="A0A445EM96"/>
<comment type="caution">
    <text evidence="1">The sequence shown here is derived from an EMBL/GenBank/DDBJ whole genome shotgun (WGS) entry which is preliminary data.</text>
</comment>
<dbReference type="EMBL" id="SDMP01000001">
    <property type="protein sequence ID" value="RYR76570.1"/>
    <property type="molecule type" value="Genomic_DNA"/>
</dbReference>
<dbReference type="Proteomes" id="UP000289738">
    <property type="component" value="Chromosome A01"/>
</dbReference>
<keyword evidence="2" id="KW-1185">Reference proteome</keyword>
<accession>A0A445EM96</accession>
<protein>
    <submittedName>
        <fullName evidence="1">Uncharacterized protein</fullName>
    </submittedName>
</protein>
<proteinExistence type="predicted"/>
<evidence type="ECO:0000313" key="2">
    <source>
        <dbReference type="Proteomes" id="UP000289738"/>
    </source>
</evidence>